<organism evidence="1 2">
    <name type="scientific">Rotaria magnacalcarata</name>
    <dbReference type="NCBI Taxonomy" id="392030"/>
    <lineage>
        <taxon>Eukaryota</taxon>
        <taxon>Metazoa</taxon>
        <taxon>Spiralia</taxon>
        <taxon>Gnathifera</taxon>
        <taxon>Rotifera</taxon>
        <taxon>Eurotatoria</taxon>
        <taxon>Bdelloidea</taxon>
        <taxon>Philodinida</taxon>
        <taxon>Philodinidae</taxon>
        <taxon>Rotaria</taxon>
    </lineage>
</organism>
<gene>
    <name evidence="1" type="ORF">OVN521_LOCUS50522</name>
</gene>
<evidence type="ECO:0000313" key="2">
    <source>
        <dbReference type="Proteomes" id="UP000663866"/>
    </source>
</evidence>
<evidence type="ECO:0000313" key="1">
    <source>
        <dbReference type="EMBL" id="CAF4762082.1"/>
    </source>
</evidence>
<keyword evidence="2" id="KW-1185">Reference proteome</keyword>
<dbReference type="Proteomes" id="UP000663866">
    <property type="component" value="Unassembled WGS sequence"/>
</dbReference>
<proteinExistence type="predicted"/>
<sequence length="55" mass="6593">DTNRYTLRIPTKPDQRLLLGLSLAEYKTNELTLVHLKNDPDYIKNQLQSFDRLYR</sequence>
<feature type="non-terminal residue" evidence="1">
    <location>
        <position position="55"/>
    </location>
</feature>
<reference evidence="1" key="1">
    <citation type="submission" date="2021-02" db="EMBL/GenBank/DDBJ databases">
        <authorList>
            <person name="Nowell W R."/>
        </authorList>
    </citation>
    <scope>NUCLEOTIDE SEQUENCE</scope>
</reference>
<dbReference type="AlphaFoldDB" id="A0A821M7Q0"/>
<comment type="caution">
    <text evidence="1">The sequence shown here is derived from an EMBL/GenBank/DDBJ whole genome shotgun (WGS) entry which is preliminary data.</text>
</comment>
<dbReference type="EMBL" id="CAJOBG010116723">
    <property type="protein sequence ID" value="CAF4762082.1"/>
    <property type="molecule type" value="Genomic_DNA"/>
</dbReference>
<name>A0A821M7Q0_9BILA</name>
<protein>
    <submittedName>
        <fullName evidence="1">Uncharacterized protein</fullName>
    </submittedName>
</protein>
<feature type="non-terminal residue" evidence="1">
    <location>
        <position position="1"/>
    </location>
</feature>
<accession>A0A821M7Q0</accession>